<dbReference type="InterPro" id="IPR001962">
    <property type="entry name" value="Asn_synthase"/>
</dbReference>
<dbReference type="EMBL" id="JAJNDC010000001">
    <property type="protein sequence ID" value="MCW9711711.1"/>
    <property type="molecule type" value="Genomic_DNA"/>
</dbReference>
<dbReference type="SUPFAM" id="SSF56235">
    <property type="entry name" value="N-terminal nucleophile aminohydrolases (Ntn hydrolases)"/>
    <property type="match status" value="1"/>
</dbReference>
<evidence type="ECO:0000313" key="5">
    <source>
        <dbReference type="EMBL" id="MCW9711711.1"/>
    </source>
</evidence>
<comment type="pathway">
    <text evidence="1">Amino-acid biosynthesis; L-asparagine biosynthesis; L-asparagine from L-aspartate (L-Gln route): step 1/1.</text>
</comment>
<dbReference type="Gene3D" id="3.60.20.10">
    <property type="entry name" value="Glutamine Phosphoribosylpyrophosphate, subunit 1, domain 1"/>
    <property type="match status" value="1"/>
</dbReference>
<feature type="domain" description="Asparagine synthetase" evidence="4">
    <location>
        <begin position="219"/>
        <end position="395"/>
    </location>
</feature>
<evidence type="ECO:0000256" key="2">
    <source>
        <dbReference type="ARBA" id="ARBA00012737"/>
    </source>
</evidence>
<protein>
    <recommendedName>
        <fullName evidence="2">asparagine synthase (glutamine-hydrolyzing)</fullName>
        <ecNumber evidence="2">6.3.5.4</ecNumber>
    </recommendedName>
</protein>
<evidence type="ECO:0000256" key="3">
    <source>
        <dbReference type="ARBA" id="ARBA00048741"/>
    </source>
</evidence>
<dbReference type="InterPro" id="IPR014729">
    <property type="entry name" value="Rossmann-like_a/b/a_fold"/>
</dbReference>
<gene>
    <name evidence="5" type="ORF">LQ318_02235</name>
</gene>
<dbReference type="PANTHER" id="PTHR43284">
    <property type="entry name" value="ASPARAGINE SYNTHETASE (GLUTAMINE-HYDROLYZING)"/>
    <property type="match status" value="1"/>
</dbReference>
<comment type="catalytic activity">
    <reaction evidence="3">
        <text>L-aspartate + L-glutamine + ATP + H2O = L-asparagine + L-glutamate + AMP + diphosphate + H(+)</text>
        <dbReference type="Rhea" id="RHEA:12228"/>
        <dbReference type="ChEBI" id="CHEBI:15377"/>
        <dbReference type="ChEBI" id="CHEBI:15378"/>
        <dbReference type="ChEBI" id="CHEBI:29985"/>
        <dbReference type="ChEBI" id="CHEBI:29991"/>
        <dbReference type="ChEBI" id="CHEBI:30616"/>
        <dbReference type="ChEBI" id="CHEBI:33019"/>
        <dbReference type="ChEBI" id="CHEBI:58048"/>
        <dbReference type="ChEBI" id="CHEBI:58359"/>
        <dbReference type="ChEBI" id="CHEBI:456215"/>
        <dbReference type="EC" id="6.3.5.4"/>
    </reaction>
</comment>
<dbReference type="Proteomes" id="UP001207337">
    <property type="component" value="Unassembled WGS sequence"/>
</dbReference>
<evidence type="ECO:0000256" key="1">
    <source>
        <dbReference type="ARBA" id="ARBA00005187"/>
    </source>
</evidence>
<evidence type="ECO:0000313" key="6">
    <source>
        <dbReference type="Proteomes" id="UP001207337"/>
    </source>
</evidence>
<sequence>MSQFLLSKNKGEEKYSNSEGYRSEQAKTKVFDLDWCRLSFSWFEKNNFNPVYEDQQNSFFCNGILYIEEQRIDKNWQKVASVWGTSDSSGIKKLNGFGNLLVYSKSERLIYIITSRMGFLPIYFGKSTDDKDKRALGTHPDEIASFLGRNKLDKLSIAEFISTSCIAAPHTYYENIKQLEPASIYTFDGDELIRKKVYWEPNLDHNDFADSEESAKLIADFIKESVNKRISNNGKGLLLLSGGLDSRSVLFAPDNPSEMLEAVTFYNEPNTELRLASELANKADVKHHHLQREYDYYGKLAVDAIKLTGGMWNFGCFHTSGFNRELSELNHGILLSGMYFDTFFKGFAFDKENLHKKLTGKIYKRYPAQDVYWDTKGADDLKREWREAIHMRRVESYGYDKISRDELTPQILNKVKYSRIGNMARIRSGGMDIALYRSQYYDMVISDNKFSGVFSFLNPLDEVKADFMESIIKQLTNEPLSVADSNQLNSEFVSNNYYLTAARNILRKRIRKISPVQNKSADIAMGSSWIDWYTYRQESELISQLWKECEQDETACEAVEQIMDYNPFFLEPDYSSSKYDFLNLLTVGLWLKYGYVN</sequence>
<accession>A0ABT3PV44</accession>
<dbReference type="InterPro" id="IPR029055">
    <property type="entry name" value="Ntn_hydrolases_N"/>
</dbReference>
<proteinExistence type="predicted"/>
<keyword evidence="6" id="KW-1185">Reference proteome</keyword>
<dbReference type="EC" id="6.3.5.4" evidence="2"/>
<dbReference type="SUPFAM" id="SSF52402">
    <property type="entry name" value="Adenine nucleotide alpha hydrolases-like"/>
    <property type="match status" value="1"/>
</dbReference>
<name>A0ABT3PV44_9BACT</name>
<evidence type="ECO:0000259" key="4">
    <source>
        <dbReference type="Pfam" id="PF00733"/>
    </source>
</evidence>
<dbReference type="PANTHER" id="PTHR43284:SF1">
    <property type="entry name" value="ASPARAGINE SYNTHETASE"/>
    <property type="match status" value="1"/>
</dbReference>
<organism evidence="5 6">
    <name type="scientific">Fodinibius salicampi</name>
    <dbReference type="NCBI Taxonomy" id="1920655"/>
    <lineage>
        <taxon>Bacteria</taxon>
        <taxon>Pseudomonadati</taxon>
        <taxon>Balneolota</taxon>
        <taxon>Balneolia</taxon>
        <taxon>Balneolales</taxon>
        <taxon>Balneolaceae</taxon>
        <taxon>Fodinibius</taxon>
    </lineage>
</organism>
<comment type="caution">
    <text evidence="5">The sequence shown here is derived from an EMBL/GenBank/DDBJ whole genome shotgun (WGS) entry which is preliminary data.</text>
</comment>
<dbReference type="Pfam" id="PF00733">
    <property type="entry name" value="Asn_synthase"/>
    <property type="match status" value="1"/>
</dbReference>
<dbReference type="InterPro" id="IPR051786">
    <property type="entry name" value="ASN_synthetase/amidase"/>
</dbReference>
<dbReference type="RefSeq" id="WP_265787157.1">
    <property type="nucleotide sequence ID" value="NZ_BAABRS010000001.1"/>
</dbReference>
<dbReference type="Gene3D" id="3.40.50.620">
    <property type="entry name" value="HUPs"/>
    <property type="match status" value="1"/>
</dbReference>
<reference evidence="5 6" key="1">
    <citation type="submission" date="2021-11" db="EMBL/GenBank/DDBJ databases">
        <title>Aliifidinibius sp. nov., a new bacterium isolated from saline soil.</title>
        <authorList>
            <person name="Galisteo C."/>
            <person name="De La Haba R."/>
            <person name="Sanchez-Porro C."/>
            <person name="Ventosa A."/>
        </authorList>
    </citation>
    <scope>NUCLEOTIDE SEQUENCE [LARGE SCALE GENOMIC DNA]</scope>
    <source>
        <strain evidence="5 6">KACC 190600</strain>
    </source>
</reference>